<organism evidence="9 10">
    <name type="scientific">Galendromus occidentalis</name>
    <name type="common">western predatory mite</name>
    <dbReference type="NCBI Taxonomy" id="34638"/>
    <lineage>
        <taxon>Eukaryota</taxon>
        <taxon>Metazoa</taxon>
        <taxon>Ecdysozoa</taxon>
        <taxon>Arthropoda</taxon>
        <taxon>Chelicerata</taxon>
        <taxon>Arachnida</taxon>
        <taxon>Acari</taxon>
        <taxon>Parasitiformes</taxon>
        <taxon>Mesostigmata</taxon>
        <taxon>Gamasina</taxon>
        <taxon>Phytoseioidea</taxon>
        <taxon>Phytoseiidae</taxon>
        <taxon>Typhlodrominae</taxon>
        <taxon>Galendromus</taxon>
    </lineage>
</organism>
<comment type="function">
    <text evidence="6">Clathrin is the major protein of the polyhedral coat of coated pits and vesicles.</text>
</comment>
<dbReference type="InterPro" id="IPR000996">
    <property type="entry name" value="Clathrin_L-chain"/>
</dbReference>
<dbReference type="GO" id="GO:0072583">
    <property type="term" value="P:clathrin-dependent endocytosis"/>
    <property type="evidence" value="ECO:0007669"/>
    <property type="project" value="TreeGrafter"/>
</dbReference>
<dbReference type="GO" id="GO:0032050">
    <property type="term" value="F:clathrin heavy chain binding"/>
    <property type="evidence" value="ECO:0007669"/>
    <property type="project" value="TreeGrafter"/>
</dbReference>
<evidence type="ECO:0000256" key="2">
    <source>
        <dbReference type="ARBA" id="ARBA00005263"/>
    </source>
</evidence>
<evidence type="ECO:0000256" key="5">
    <source>
        <dbReference type="ARBA" id="ARBA00023329"/>
    </source>
</evidence>
<evidence type="ECO:0000256" key="1">
    <source>
        <dbReference type="ARBA" id="ARBA00004180"/>
    </source>
</evidence>
<protein>
    <recommendedName>
        <fullName evidence="6">Clathrin light chain</fullName>
    </recommendedName>
</protein>
<dbReference type="Pfam" id="PF01086">
    <property type="entry name" value="Clathrin_lg_ch"/>
    <property type="match status" value="1"/>
</dbReference>
<keyword evidence="4 6" id="KW-0168">Coated pit</keyword>
<comment type="subcellular location">
    <subcellularLocation>
        <location evidence="1 6">Cytoplasmic vesicle membrane</location>
        <topology evidence="1 6">Peripheral membrane protein</topology>
        <orientation evidence="1 6">Cytoplasmic side</orientation>
    </subcellularLocation>
    <subcellularLocation>
        <location evidence="6">Membrane</location>
        <location evidence="6">Coated pit</location>
        <topology evidence="6">Peripheral membrane protein</topology>
        <orientation evidence="6">Cytoplasmic side</orientation>
    </subcellularLocation>
    <text evidence="6">Cytoplasmic face of coated pits and vesicles.</text>
</comment>
<evidence type="ECO:0000313" key="9">
    <source>
        <dbReference type="Proteomes" id="UP000694867"/>
    </source>
</evidence>
<dbReference type="GO" id="GO:0005198">
    <property type="term" value="F:structural molecule activity"/>
    <property type="evidence" value="ECO:0007669"/>
    <property type="project" value="InterPro"/>
</dbReference>
<evidence type="ECO:0000256" key="8">
    <source>
        <dbReference type="SAM" id="MobiDB-lite"/>
    </source>
</evidence>
<accession>A0AAJ7PB31</accession>
<dbReference type="PANTHER" id="PTHR10639">
    <property type="entry name" value="CLATHRIN LIGHT CHAIN"/>
    <property type="match status" value="1"/>
</dbReference>
<keyword evidence="5 6" id="KW-0968">Cytoplasmic vesicle</keyword>
<keyword evidence="3 6" id="KW-0472">Membrane</keyword>
<dbReference type="GO" id="GO:0006886">
    <property type="term" value="P:intracellular protein transport"/>
    <property type="evidence" value="ECO:0007669"/>
    <property type="project" value="InterPro"/>
</dbReference>
<dbReference type="GO" id="GO:0099631">
    <property type="term" value="C:postsynaptic endocytic zone cytoplasmic component"/>
    <property type="evidence" value="ECO:0007669"/>
    <property type="project" value="TreeGrafter"/>
</dbReference>
<dbReference type="CTD" id="1178"/>
<dbReference type="GeneID" id="100908768"/>
<dbReference type="RefSeq" id="XP_018497377.1">
    <property type="nucleotide sequence ID" value="XM_018641861.1"/>
</dbReference>
<evidence type="ECO:0000256" key="7">
    <source>
        <dbReference type="SAM" id="Coils"/>
    </source>
</evidence>
<sequence>MSEFGNNLEEDPAAEFLAREQADLAGIVDEDVTAAINTEQLQQTNGLPETNGISAHPAVPREEPEKIRKWRGEQKKLIEQKDAQEEVRKKELREEAQKELEEWYVRYREQIEKAKQTNRNAEKEYVAEKSSKGEEWEGIAKMCDFNPKSARHTKDVSRMKSMILQLKQAPPNTTSKA</sequence>
<dbReference type="Proteomes" id="UP000694867">
    <property type="component" value="Unplaced"/>
</dbReference>
<keyword evidence="7" id="KW-0175">Coiled coil</keyword>
<feature type="compositionally biased region" description="Polar residues" evidence="8">
    <location>
        <begin position="38"/>
        <end position="53"/>
    </location>
</feature>
<keyword evidence="9" id="KW-1185">Reference proteome</keyword>
<proteinExistence type="inferred from homology"/>
<evidence type="ECO:0000313" key="10">
    <source>
        <dbReference type="RefSeq" id="XP_018497377.1"/>
    </source>
</evidence>
<name>A0AAJ7PB31_9ACAR</name>
<dbReference type="AlphaFoldDB" id="A0AAJ7PB31"/>
<reference evidence="10" key="1">
    <citation type="submission" date="2025-08" db="UniProtKB">
        <authorList>
            <consortium name="RefSeq"/>
        </authorList>
    </citation>
    <scope>IDENTIFICATION</scope>
</reference>
<dbReference type="GO" id="GO:0030132">
    <property type="term" value="C:clathrin coat of coated pit"/>
    <property type="evidence" value="ECO:0007669"/>
    <property type="project" value="InterPro"/>
</dbReference>
<evidence type="ECO:0000256" key="4">
    <source>
        <dbReference type="ARBA" id="ARBA00023176"/>
    </source>
</evidence>
<gene>
    <name evidence="10" type="primary">LOC100908768</name>
</gene>
<dbReference type="PANTHER" id="PTHR10639:SF7">
    <property type="entry name" value="CLATHRIN LIGHT CHAIN"/>
    <property type="match status" value="1"/>
</dbReference>
<evidence type="ECO:0000256" key="3">
    <source>
        <dbReference type="ARBA" id="ARBA00023136"/>
    </source>
</evidence>
<dbReference type="PROSITE" id="PS00581">
    <property type="entry name" value="CLATHRIN_LIGHT_CHN_2"/>
    <property type="match status" value="1"/>
</dbReference>
<comment type="similarity">
    <text evidence="2 6">Belongs to the clathrin light chain family.</text>
</comment>
<dbReference type="GO" id="GO:0030130">
    <property type="term" value="C:clathrin coat of trans-Golgi network vesicle"/>
    <property type="evidence" value="ECO:0007669"/>
    <property type="project" value="InterPro"/>
</dbReference>
<feature type="coiled-coil region" evidence="7">
    <location>
        <begin position="75"/>
        <end position="131"/>
    </location>
</feature>
<dbReference type="GO" id="GO:0030672">
    <property type="term" value="C:synaptic vesicle membrane"/>
    <property type="evidence" value="ECO:0007669"/>
    <property type="project" value="TreeGrafter"/>
</dbReference>
<evidence type="ECO:0000256" key="6">
    <source>
        <dbReference type="RuleBase" id="RU363137"/>
    </source>
</evidence>
<feature type="region of interest" description="Disordered" evidence="8">
    <location>
        <begin position="38"/>
        <end position="67"/>
    </location>
</feature>